<dbReference type="GO" id="GO:0030313">
    <property type="term" value="C:cell envelope"/>
    <property type="evidence" value="ECO:0007669"/>
    <property type="project" value="UniProtKB-SubCell"/>
</dbReference>
<dbReference type="SUPFAM" id="SSF53822">
    <property type="entry name" value="Periplasmic binding protein-like I"/>
    <property type="match status" value="1"/>
</dbReference>
<proteinExistence type="inferred from homology"/>
<dbReference type="PANTHER" id="PTHR46847">
    <property type="entry name" value="D-ALLOSE-BINDING PERIPLASMIC PROTEIN-RELATED"/>
    <property type="match status" value="1"/>
</dbReference>
<reference evidence="5 6" key="1">
    <citation type="submission" date="2017-11" db="EMBL/GenBank/DDBJ databases">
        <title>Complete genome sequence of Sphingomonas sp. Strain Cra20, a psychrotolerant potential plant growth promoting rhizobacteria.</title>
        <authorList>
            <person name="Luo Y."/>
        </authorList>
    </citation>
    <scope>NUCLEOTIDE SEQUENCE [LARGE SCALE GENOMIC DNA]</scope>
    <source>
        <strain evidence="5 6">Cra20</strain>
    </source>
</reference>
<protein>
    <submittedName>
        <fullName evidence="5">Sugar ABC transporter substrate-binding protein</fullName>
    </submittedName>
</protein>
<evidence type="ECO:0000259" key="4">
    <source>
        <dbReference type="Pfam" id="PF13407"/>
    </source>
</evidence>
<dbReference type="PANTHER" id="PTHR46847:SF1">
    <property type="entry name" value="D-ALLOSE-BINDING PERIPLASMIC PROTEIN-RELATED"/>
    <property type="match status" value="1"/>
</dbReference>
<dbReference type="Proteomes" id="UP000229081">
    <property type="component" value="Chromosome"/>
</dbReference>
<comment type="subcellular location">
    <subcellularLocation>
        <location evidence="1">Cell envelope</location>
    </subcellularLocation>
</comment>
<keyword evidence="6" id="KW-1185">Reference proteome</keyword>
<dbReference type="GO" id="GO:0030246">
    <property type="term" value="F:carbohydrate binding"/>
    <property type="evidence" value="ECO:0007669"/>
    <property type="project" value="UniProtKB-ARBA"/>
</dbReference>
<dbReference type="KEGG" id="sphc:CVN68_12520"/>
<evidence type="ECO:0000313" key="5">
    <source>
        <dbReference type="EMBL" id="ATY32697.1"/>
    </source>
</evidence>
<dbReference type="Gene3D" id="3.40.50.2300">
    <property type="match status" value="2"/>
</dbReference>
<evidence type="ECO:0000256" key="2">
    <source>
        <dbReference type="ARBA" id="ARBA00007639"/>
    </source>
</evidence>
<dbReference type="RefSeq" id="WP_100282504.1">
    <property type="nucleotide sequence ID" value="NZ_CP024923.1"/>
</dbReference>
<comment type="similarity">
    <text evidence="2">Belongs to the bacterial solute-binding protein 2 family.</text>
</comment>
<dbReference type="InterPro" id="IPR025997">
    <property type="entry name" value="SBP_2_dom"/>
</dbReference>
<name>A0A2K8MFP3_9SPHN</name>
<evidence type="ECO:0000313" key="6">
    <source>
        <dbReference type="Proteomes" id="UP000229081"/>
    </source>
</evidence>
<dbReference type="OrthoDB" id="7546817at2"/>
<accession>A0A2K8MFP3</accession>
<organism evidence="5 6">
    <name type="scientific">Sphingomonas psychrotolerans</name>
    <dbReference type="NCBI Taxonomy" id="1327635"/>
    <lineage>
        <taxon>Bacteria</taxon>
        <taxon>Pseudomonadati</taxon>
        <taxon>Pseudomonadota</taxon>
        <taxon>Alphaproteobacteria</taxon>
        <taxon>Sphingomonadales</taxon>
        <taxon>Sphingomonadaceae</taxon>
        <taxon>Sphingomonas</taxon>
    </lineage>
</organism>
<dbReference type="Pfam" id="PF13407">
    <property type="entry name" value="Peripla_BP_4"/>
    <property type="match status" value="1"/>
</dbReference>
<dbReference type="EMBL" id="CP024923">
    <property type="protein sequence ID" value="ATY32697.1"/>
    <property type="molecule type" value="Genomic_DNA"/>
</dbReference>
<dbReference type="InterPro" id="IPR028082">
    <property type="entry name" value="Peripla_BP_I"/>
</dbReference>
<dbReference type="AlphaFoldDB" id="A0A2K8MFP3"/>
<dbReference type="CDD" id="cd01536">
    <property type="entry name" value="PBP1_ABC_sugar_binding-like"/>
    <property type="match status" value="1"/>
</dbReference>
<keyword evidence="3" id="KW-0732">Signal</keyword>
<evidence type="ECO:0000256" key="3">
    <source>
        <dbReference type="ARBA" id="ARBA00022729"/>
    </source>
</evidence>
<feature type="domain" description="Periplasmic binding protein" evidence="4">
    <location>
        <begin position="51"/>
        <end position="311"/>
    </location>
</feature>
<evidence type="ECO:0000256" key="1">
    <source>
        <dbReference type="ARBA" id="ARBA00004196"/>
    </source>
</evidence>
<gene>
    <name evidence="5" type="ORF">CVN68_12520</name>
</gene>
<sequence>MRRRRLPGIAGAGVILAVGAASIAALAVQVRSGPAAPAAAVKANAPRYGLASAGLGYPFAAAIAKGFADAAREAGAQAVVLDARGDIQKQANDVQDLIVQRVEGIAIMPLDAVVAQGWVNRAGAAGVPIAAVAAQVGDPRARAIHDVYPGLVALATQDEVTAGEAAGRLAATLLPKGRQSRIAIIEGAAGFPEVEQRARGFRQALDAAGADYRIVASQPGNWTSDKGEAACQNILSAQPDVDLFFNEADDMLIGCARAVRAAGSKARLVGLGGSKLAVASIKAGAVDGTVCFKPEALGALIFAALRARAEGGDRRERRFLTYPLPAVTRATVGQCVGQW</sequence>